<gene>
    <name evidence="2" type="ORF">S2091_1987</name>
</gene>
<dbReference type="SUPFAM" id="SSF54913">
    <property type="entry name" value="GlnB-like"/>
    <property type="match status" value="1"/>
</dbReference>
<dbReference type="Proteomes" id="UP000237839">
    <property type="component" value="Unassembled WGS sequence"/>
</dbReference>
<name>A0A2S9GZT5_9BURK</name>
<comment type="caution">
    <text evidence="2">The sequence shown here is derived from an EMBL/GenBank/DDBJ whole genome shotgun (WGS) entry which is preliminary data.</text>
</comment>
<dbReference type="EMBL" id="PUGF01000008">
    <property type="protein sequence ID" value="PRC93249.1"/>
    <property type="molecule type" value="Genomic_DNA"/>
</dbReference>
<dbReference type="OrthoDB" id="5339790at2"/>
<dbReference type="InterPro" id="IPR003793">
    <property type="entry name" value="UPF0166"/>
</dbReference>
<dbReference type="Pfam" id="PF02641">
    <property type="entry name" value="DUF190"/>
    <property type="match status" value="1"/>
</dbReference>
<evidence type="ECO:0000313" key="3">
    <source>
        <dbReference type="Proteomes" id="UP000237839"/>
    </source>
</evidence>
<dbReference type="InterPro" id="IPR015867">
    <property type="entry name" value="N-reg_PII/ATP_PRibTrfase_C"/>
</dbReference>
<sequence length="104" mass="12058">MNGYQLEFFTLQDSFHNGEKISDWLLDVARSHNIRGATVFKGTCGFGHDHHNYSSIPLYGNVDHPEQITLIVNDDECERLFDILRKENLHLFYVKMPVEFGQVS</sequence>
<proteinExistence type="inferred from homology"/>
<comment type="similarity">
    <text evidence="1">Belongs to the UPF0166 family.</text>
</comment>
<dbReference type="Gene3D" id="3.30.70.120">
    <property type="match status" value="1"/>
</dbReference>
<organism evidence="2 3">
    <name type="scientific">Solimicrobium silvestre</name>
    <dbReference type="NCBI Taxonomy" id="2099400"/>
    <lineage>
        <taxon>Bacteria</taxon>
        <taxon>Pseudomonadati</taxon>
        <taxon>Pseudomonadota</taxon>
        <taxon>Betaproteobacteria</taxon>
        <taxon>Burkholderiales</taxon>
        <taxon>Oxalobacteraceae</taxon>
        <taxon>Solimicrobium</taxon>
    </lineage>
</organism>
<protein>
    <submittedName>
        <fullName evidence="2">Uncharacterized protein</fullName>
    </submittedName>
</protein>
<dbReference type="InterPro" id="IPR011322">
    <property type="entry name" value="N-reg_PII-like_a/b"/>
</dbReference>
<reference evidence="2 3" key="1">
    <citation type="submission" date="2018-02" db="EMBL/GenBank/DDBJ databases">
        <title>Solimicrobium silvestre gen. nov., sp. nov., isolated from alpine forest soil.</title>
        <authorList>
            <person name="Margesin R."/>
            <person name="Albuquerque L."/>
            <person name="Zhang D.-C."/>
            <person name="Froufe H.J.C."/>
            <person name="Severino R."/>
            <person name="Roxo I."/>
            <person name="Egas C."/>
            <person name="Da Costa M.S."/>
        </authorList>
    </citation>
    <scope>NUCLEOTIDE SEQUENCE [LARGE SCALE GENOMIC DNA]</scope>
    <source>
        <strain evidence="2 3">S20-91</strain>
    </source>
</reference>
<evidence type="ECO:0000313" key="2">
    <source>
        <dbReference type="EMBL" id="PRC93249.1"/>
    </source>
</evidence>
<keyword evidence="3" id="KW-1185">Reference proteome</keyword>
<accession>A0A2S9GZT5</accession>
<evidence type="ECO:0000256" key="1">
    <source>
        <dbReference type="ARBA" id="ARBA00010554"/>
    </source>
</evidence>
<dbReference type="AlphaFoldDB" id="A0A2S9GZT5"/>